<feature type="region of interest" description="Disordered" evidence="1">
    <location>
        <begin position="1"/>
        <end position="39"/>
    </location>
</feature>
<comment type="caution">
    <text evidence="2">The sequence shown here is derived from an EMBL/GenBank/DDBJ whole genome shotgun (WGS) entry which is preliminary data.</text>
</comment>
<feature type="region of interest" description="Disordered" evidence="1">
    <location>
        <begin position="296"/>
        <end position="333"/>
    </location>
</feature>
<dbReference type="PANTHER" id="PTHR14312:SF1">
    <property type="entry name" value="BASIC-LEUCINE ZIPPER TRANSCRIPTION FACTOR A"/>
    <property type="match status" value="1"/>
</dbReference>
<feature type="compositionally biased region" description="Low complexity" evidence="1">
    <location>
        <begin position="513"/>
        <end position="522"/>
    </location>
</feature>
<feature type="region of interest" description="Disordered" evidence="1">
    <location>
        <begin position="500"/>
        <end position="544"/>
    </location>
</feature>
<feature type="compositionally biased region" description="Polar residues" evidence="1">
    <location>
        <begin position="535"/>
        <end position="544"/>
    </location>
</feature>
<dbReference type="GO" id="GO:0010468">
    <property type="term" value="P:regulation of gene expression"/>
    <property type="evidence" value="ECO:0007669"/>
    <property type="project" value="TreeGrafter"/>
</dbReference>
<dbReference type="EMBL" id="JANBTW010000029">
    <property type="protein sequence ID" value="KAJ2677705.1"/>
    <property type="molecule type" value="Genomic_DNA"/>
</dbReference>
<evidence type="ECO:0000256" key="1">
    <source>
        <dbReference type="SAM" id="MobiDB-lite"/>
    </source>
</evidence>
<feature type="region of interest" description="Disordered" evidence="1">
    <location>
        <begin position="361"/>
        <end position="394"/>
    </location>
</feature>
<gene>
    <name evidence="2" type="ORF">GGI25_002950</name>
</gene>
<dbReference type="GO" id="GO:0043565">
    <property type="term" value="F:sequence-specific DNA binding"/>
    <property type="evidence" value="ECO:0007669"/>
    <property type="project" value="TreeGrafter"/>
</dbReference>
<protein>
    <submittedName>
        <fullName evidence="2">Uncharacterized protein</fullName>
    </submittedName>
</protein>
<feature type="compositionally biased region" description="Low complexity" evidence="1">
    <location>
        <begin position="21"/>
        <end position="39"/>
    </location>
</feature>
<dbReference type="OrthoDB" id="5576006at2759"/>
<feature type="compositionally biased region" description="Low complexity" evidence="1">
    <location>
        <begin position="143"/>
        <end position="153"/>
    </location>
</feature>
<feature type="compositionally biased region" description="Polar residues" evidence="1">
    <location>
        <begin position="313"/>
        <end position="333"/>
    </location>
</feature>
<reference evidence="2" key="1">
    <citation type="submission" date="2022-07" db="EMBL/GenBank/DDBJ databases">
        <title>Phylogenomic reconstructions and comparative analyses of Kickxellomycotina fungi.</title>
        <authorList>
            <person name="Reynolds N.K."/>
            <person name="Stajich J.E."/>
            <person name="Barry K."/>
            <person name="Grigoriev I.V."/>
            <person name="Crous P."/>
            <person name="Smith M.E."/>
        </authorList>
    </citation>
    <scope>NUCLEOTIDE SEQUENCE</scope>
    <source>
        <strain evidence="2">NRRL 3115</strain>
    </source>
</reference>
<evidence type="ECO:0000313" key="3">
    <source>
        <dbReference type="Proteomes" id="UP001151518"/>
    </source>
</evidence>
<sequence>MNFSQSYIISNQSHNPSRGTSVSAEGSSASNSINPSNIGASTARAHRMPIPADPSGANASAVSSMALLPPGTDTSYLIQSPPATERERMLWGALARSHAEVCQLQSQIRSLLDINLRYAEQLQHAIVAERPRKRIKAVHRPHQQQQQQQQQQQSTIDLPLYLEHQRQRNLVQMQHVAADAADSHADTESQQQQLQQRQPSYIAAPQTSLFPATHGIQSSSNQKNNDGDKGHKDTSALQMLATSEMLYHPSTAAAIAPATTALTTAAMFAASPAVVDAFGLSNDVSPRLSASSAFLFDTSSPEQPHRERRLKQQHSASLHSQSVSQAQLSPTTQTAELPPVVGSITTPILVQTQVAAQPLAHKEAQQGFPAAPRAKSATAVDGGSDRAKRNRQTRAADISELTIGDSEEIPSIGKFDSPRTLYAFKERVREFERVHGSQWREKMDSRRRQNWSRISAVYNRILQLRGPSTEATDVERAFRQLESEMSESKVTLTRYSQLVRKRLNDERRQSTHQQQQQQQEQPQSRDRGIPDLSANHGSTAQEKG</sequence>
<name>A0A9W8KYJ6_9FUNG</name>
<feature type="region of interest" description="Disordered" evidence="1">
    <location>
        <begin position="134"/>
        <end position="154"/>
    </location>
</feature>
<feature type="compositionally biased region" description="Polar residues" evidence="1">
    <location>
        <begin position="1"/>
        <end position="20"/>
    </location>
</feature>
<dbReference type="Proteomes" id="UP001151518">
    <property type="component" value="Unassembled WGS sequence"/>
</dbReference>
<organism evidence="2 3">
    <name type="scientific">Coemansia spiralis</name>
    <dbReference type="NCBI Taxonomy" id="417178"/>
    <lineage>
        <taxon>Eukaryota</taxon>
        <taxon>Fungi</taxon>
        <taxon>Fungi incertae sedis</taxon>
        <taxon>Zoopagomycota</taxon>
        <taxon>Kickxellomycotina</taxon>
        <taxon>Kickxellomycetes</taxon>
        <taxon>Kickxellales</taxon>
        <taxon>Kickxellaceae</taxon>
        <taxon>Coemansia</taxon>
    </lineage>
</organism>
<feature type="compositionally biased region" description="Polar residues" evidence="1">
    <location>
        <begin position="212"/>
        <end position="224"/>
    </location>
</feature>
<accession>A0A9W8KYJ6</accession>
<feature type="region of interest" description="Disordered" evidence="1">
    <location>
        <begin position="175"/>
        <end position="200"/>
    </location>
</feature>
<dbReference type="GO" id="GO:0005634">
    <property type="term" value="C:nucleus"/>
    <property type="evidence" value="ECO:0007669"/>
    <property type="project" value="TreeGrafter"/>
</dbReference>
<proteinExistence type="predicted"/>
<dbReference type="PANTHER" id="PTHR14312">
    <property type="entry name" value="CREB/ATF BZIP TRANSCRIPTION FACTOR"/>
    <property type="match status" value="1"/>
</dbReference>
<dbReference type="AlphaFoldDB" id="A0A9W8KYJ6"/>
<evidence type="ECO:0000313" key="2">
    <source>
        <dbReference type="EMBL" id="KAJ2677705.1"/>
    </source>
</evidence>
<feature type="region of interest" description="Disordered" evidence="1">
    <location>
        <begin position="212"/>
        <end position="233"/>
    </location>
</feature>